<dbReference type="AlphaFoldDB" id="A0A9W5PCK2"/>
<dbReference type="Proteomes" id="UP000011182">
    <property type="component" value="Unassembled WGS sequence"/>
</dbReference>
<reference evidence="1 2" key="1">
    <citation type="journal article" date="2014" name="Syst. Appl. Microbiol.">
        <title>Genomic insights into the taxonomic status of the three subspecies of Bacillus subtilis.</title>
        <authorList>
            <person name="Yi H."/>
            <person name="Chun J."/>
            <person name="Cha C.J."/>
        </authorList>
    </citation>
    <scope>NUCLEOTIDE SEQUENCE [LARGE SCALE GENOMIC DNA]</scope>
    <source>
        <strain evidence="1 2">KCTC 13429</strain>
    </source>
</reference>
<keyword evidence="2" id="KW-1185">Reference proteome</keyword>
<proteinExistence type="predicted"/>
<accession>A0A9W5PCK2</accession>
<protein>
    <submittedName>
        <fullName evidence="1">Uncharacterized protein</fullName>
    </submittedName>
</protein>
<dbReference type="EMBL" id="AMXN01000004">
    <property type="protein sequence ID" value="ELS60857.1"/>
    <property type="molecule type" value="Genomic_DNA"/>
</dbReference>
<evidence type="ECO:0000313" key="2">
    <source>
        <dbReference type="Proteomes" id="UP000011182"/>
    </source>
</evidence>
<gene>
    <name evidence="1" type="ORF">BSI_23170</name>
</gene>
<evidence type="ECO:0000313" key="1">
    <source>
        <dbReference type="EMBL" id="ELS60857.1"/>
    </source>
</evidence>
<sequence length="40" mass="4899">MYLKYIFKIHDVTNKRYIQNESLIKLSQNYQFNVTNVAFL</sequence>
<name>A0A9W5PCK2_9BACI</name>
<comment type="caution">
    <text evidence="1">The sequence shown here is derived from an EMBL/GenBank/DDBJ whole genome shotgun (WGS) entry which is preliminary data.</text>
</comment>
<organism evidence="1 2">
    <name type="scientific">Bacillus inaquosorum KCTC 13429</name>
    <dbReference type="NCBI Taxonomy" id="1236548"/>
    <lineage>
        <taxon>Bacteria</taxon>
        <taxon>Bacillati</taxon>
        <taxon>Bacillota</taxon>
        <taxon>Bacilli</taxon>
        <taxon>Bacillales</taxon>
        <taxon>Bacillaceae</taxon>
        <taxon>Bacillus</taxon>
    </lineage>
</organism>